<gene>
    <name evidence="2" type="ORF">NDU88_003836</name>
</gene>
<dbReference type="EMBL" id="JANPWB010000008">
    <property type="protein sequence ID" value="KAJ1163378.1"/>
    <property type="molecule type" value="Genomic_DNA"/>
</dbReference>
<dbReference type="AlphaFoldDB" id="A0AAV7SH18"/>
<keyword evidence="3" id="KW-1185">Reference proteome</keyword>
<comment type="caution">
    <text evidence="2">The sequence shown here is derived from an EMBL/GenBank/DDBJ whole genome shotgun (WGS) entry which is preliminary data.</text>
</comment>
<evidence type="ECO:0000313" key="3">
    <source>
        <dbReference type="Proteomes" id="UP001066276"/>
    </source>
</evidence>
<reference evidence="2" key="1">
    <citation type="journal article" date="2022" name="bioRxiv">
        <title>Sequencing and chromosome-scale assembly of the giantPleurodeles waltlgenome.</title>
        <authorList>
            <person name="Brown T."/>
            <person name="Elewa A."/>
            <person name="Iarovenko S."/>
            <person name="Subramanian E."/>
            <person name="Araus A.J."/>
            <person name="Petzold A."/>
            <person name="Susuki M."/>
            <person name="Suzuki K.-i.T."/>
            <person name="Hayashi T."/>
            <person name="Toyoda A."/>
            <person name="Oliveira C."/>
            <person name="Osipova E."/>
            <person name="Leigh N.D."/>
            <person name="Simon A."/>
            <person name="Yun M.H."/>
        </authorList>
    </citation>
    <scope>NUCLEOTIDE SEQUENCE</scope>
    <source>
        <strain evidence="2">20211129_DDA</strain>
        <tissue evidence="2">Liver</tissue>
    </source>
</reference>
<evidence type="ECO:0000313" key="2">
    <source>
        <dbReference type="EMBL" id="KAJ1163378.1"/>
    </source>
</evidence>
<protein>
    <submittedName>
        <fullName evidence="2">Uncharacterized protein</fullName>
    </submittedName>
</protein>
<accession>A0AAV7SH18</accession>
<evidence type="ECO:0000256" key="1">
    <source>
        <dbReference type="SAM" id="SignalP"/>
    </source>
</evidence>
<keyword evidence="1" id="KW-0732">Signal</keyword>
<proteinExistence type="predicted"/>
<feature type="chain" id="PRO_5043462516" evidence="1">
    <location>
        <begin position="24"/>
        <end position="79"/>
    </location>
</feature>
<organism evidence="2 3">
    <name type="scientific">Pleurodeles waltl</name>
    <name type="common">Iberian ribbed newt</name>
    <dbReference type="NCBI Taxonomy" id="8319"/>
    <lineage>
        <taxon>Eukaryota</taxon>
        <taxon>Metazoa</taxon>
        <taxon>Chordata</taxon>
        <taxon>Craniata</taxon>
        <taxon>Vertebrata</taxon>
        <taxon>Euteleostomi</taxon>
        <taxon>Amphibia</taxon>
        <taxon>Batrachia</taxon>
        <taxon>Caudata</taxon>
        <taxon>Salamandroidea</taxon>
        <taxon>Salamandridae</taxon>
        <taxon>Pleurodelinae</taxon>
        <taxon>Pleurodeles</taxon>
    </lineage>
</organism>
<sequence length="79" mass="8434">MGTWWIRVAPLTVLVPIDPGVEAALVAEAALSRSGCVANPFRGRSSGQMGRLLQATARRVSVGLKRLAVRHCYGSYAPL</sequence>
<feature type="signal peptide" evidence="1">
    <location>
        <begin position="1"/>
        <end position="23"/>
    </location>
</feature>
<name>A0AAV7SH18_PLEWA</name>
<dbReference type="Proteomes" id="UP001066276">
    <property type="component" value="Chromosome 4_2"/>
</dbReference>